<dbReference type="EMBL" id="JARKIE010000219">
    <property type="protein sequence ID" value="KAJ7664845.1"/>
    <property type="molecule type" value="Genomic_DNA"/>
</dbReference>
<name>A0AAD7CUS0_MYCRO</name>
<feature type="active site" description="Proton acceptor" evidence="3">
    <location>
        <position position="423"/>
    </location>
</feature>
<keyword evidence="7" id="KW-1185">Reference proteome</keyword>
<dbReference type="PROSITE" id="PS00624">
    <property type="entry name" value="GMC_OXRED_2"/>
    <property type="match status" value="1"/>
</dbReference>
<accession>A0AAD7CUS0</accession>
<feature type="binding site" evidence="4">
    <location>
        <begin position="424"/>
        <end position="425"/>
    </location>
    <ligand>
        <name>FAD</name>
        <dbReference type="ChEBI" id="CHEBI:57692"/>
    </ligand>
</feature>
<dbReference type="Proteomes" id="UP001221757">
    <property type="component" value="Unassembled WGS sequence"/>
</dbReference>
<feature type="active site" description="Proton donor" evidence="3">
    <location>
        <position position="378"/>
    </location>
</feature>
<comment type="cofactor">
    <cofactor evidence="1 4">
        <name>FAD</name>
        <dbReference type="ChEBI" id="CHEBI:57692"/>
    </cofactor>
</comment>
<sequence length="446" mass="49182">MWPFTPAYPDEGNTVYDYIVVEGQSSEDPTVRVLLIERGSALNTWASGIYTRGSAADFNRWHESGRQGWSYEEVEPFFIESEGFQGKTHYGSKGDYKYVFDFLSRTVEDARMGQIPPSLHRQVRNSSILSVEATQCLGIPVVDDINTPEAPAVACARLHVTLDNNARRCSTFDAFLPLDVALSRKDHLKICTKTVATSLHIKRNRATGVFFEGEEPEKQFYARARREVVVCCGAIASPQLLMLSGIGPASHLQVLRIDVVKDLPGVGTLPEPDFSPRTASTSELDSTIPANIPNIEIEVPPGTGVFSLLAILLQPQSHGTVRLASRDPRVRPTCDLARRLGQQMRASGYAMEDENMLAGEHEEDLDAFVKKSVVTALHCTSACRMAPETDVRPGVVDDRLRVHGVGGLRIADCSIFPDIVWNHPQAAAVMVAEKCAHMMLEDARYT</sequence>
<dbReference type="PANTHER" id="PTHR11552:SF219">
    <property type="entry name" value="GLUCOSE-METHANOL-CHOLINE OXIDOREDUCTASE N-TERMINAL DOMAIN-CONTAINING PROTEIN"/>
    <property type="match status" value="1"/>
</dbReference>
<dbReference type="GO" id="GO:0016614">
    <property type="term" value="F:oxidoreductase activity, acting on CH-OH group of donors"/>
    <property type="evidence" value="ECO:0007669"/>
    <property type="project" value="InterPro"/>
</dbReference>
<dbReference type="SUPFAM" id="SSF54373">
    <property type="entry name" value="FAD-linked reductases, C-terminal domain"/>
    <property type="match status" value="1"/>
</dbReference>
<evidence type="ECO:0000313" key="7">
    <source>
        <dbReference type="Proteomes" id="UP001221757"/>
    </source>
</evidence>
<proteinExistence type="inferred from homology"/>
<feature type="domain" description="Glucose-methanol-choline oxidoreductase N-terminal" evidence="5">
    <location>
        <begin position="233"/>
        <end position="247"/>
    </location>
</feature>
<dbReference type="SUPFAM" id="SSF51905">
    <property type="entry name" value="FAD/NAD(P)-binding domain"/>
    <property type="match status" value="1"/>
</dbReference>
<evidence type="ECO:0000313" key="6">
    <source>
        <dbReference type="EMBL" id="KAJ7664845.1"/>
    </source>
</evidence>
<dbReference type="InterPro" id="IPR012132">
    <property type="entry name" value="GMC_OxRdtase"/>
</dbReference>
<comment type="caution">
    <text evidence="6">The sequence shown here is derived from an EMBL/GenBank/DDBJ whole genome shotgun (WGS) entry which is preliminary data.</text>
</comment>
<dbReference type="InterPro" id="IPR007867">
    <property type="entry name" value="GMC_OxRtase_C"/>
</dbReference>
<evidence type="ECO:0000256" key="3">
    <source>
        <dbReference type="PIRSR" id="PIRSR000137-1"/>
    </source>
</evidence>
<evidence type="ECO:0000259" key="5">
    <source>
        <dbReference type="PROSITE" id="PS00624"/>
    </source>
</evidence>
<evidence type="ECO:0000256" key="4">
    <source>
        <dbReference type="PIRSR" id="PIRSR000137-2"/>
    </source>
</evidence>
<organism evidence="6 7">
    <name type="scientific">Mycena rosella</name>
    <name type="common">Pink bonnet</name>
    <name type="synonym">Agaricus rosellus</name>
    <dbReference type="NCBI Taxonomy" id="1033263"/>
    <lineage>
        <taxon>Eukaryota</taxon>
        <taxon>Fungi</taxon>
        <taxon>Dikarya</taxon>
        <taxon>Basidiomycota</taxon>
        <taxon>Agaricomycotina</taxon>
        <taxon>Agaricomycetes</taxon>
        <taxon>Agaricomycetidae</taxon>
        <taxon>Agaricales</taxon>
        <taxon>Marasmiineae</taxon>
        <taxon>Mycenaceae</taxon>
        <taxon>Mycena</taxon>
    </lineage>
</organism>
<dbReference type="InterPro" id="IPR000172">
    <property type="entry name" value="GMC_OxRdtase_N"/>
</dbReference>
<comment type="similarity">
    <text evidence="2">Belongs to the GMC oxidoreductase family.</text>
</comment>
<dbReference type="Pfam" id="PF05199">
    <property type="entry name" value="GMC_oxred_C"/>
    <property type="match status" value="1"/>
</dbReference>
<dbReference type="AlphaFoldDB" id="A0AAD7CUS0"/>
<dbReference type="GO" id="GO:0050660">
    <property type="term" value="F:flavin adenine dinucleotide binding"/>
    <property type="evidence" value="ECO:0007669"/>
    <property type="project" value="InterPro"/>
</dbReference>
<evidence type="ECO:0000256" key="1">
    <source>
        <dbReference type="ARBA" id="ARBA00001974"/>
    </source>
</evidence>
<keyword evidence="4" id="KW-0274">FAD</keyword>
<gene>
    <name evidence="6" type="ORF">B0H17DRAFT_1162731</name>
</gene>
<dbReference type="PIRSF" id="PIRSF000137">
    <property type="entry name" value="Alcohol_oxidase"/>
    <property type="match status" value="1"/>
</dbReference>
<dbReference type="Gene3D" id="3.30.560.10">
    <property type="entry name" value="Glucose Oxidase, domain 3"/>
    <property type="match status" value="2"/>
</dbReference>
<dbReference type="InterPro" id="IPR036188">
    <property type="entry name" value="FAD/NAD-bd_sf"/>
</dbReference>
<protein>
    <recommendedName>
        <fullName evidence="5">Glucose-methanol-choline oxidoreductase N-terminal domain-containing protein</fullName>
    </recommendedName>
</protein>
<dbReference type="PANTHER" id="PTHR11552">
    <property type="entry name" value="GLUCOSE-METHANOL-CHOLINE GMC OXIDOREDUCTASE"/>
    <property type="match status" value="1"/>
</dbReference>
<dbReference type="Gene3D" id="3.50.50.60">
    <property type="entry name" value="FAD/NAD(P)-binding domain"/>
    <property type="match status" value="2"/>
</dbReference>
<reference evidence="6" key="1">
    <citation type="submission" date="2023-03" db="EMBL/GenBank/DDBJ databases">
        <title>Massive genome expansion in bonnet fungi (Mycena s.s.) driven by repeated elements and novel gene families across ecological guilds.</title>
        <authorList>
            <consortium name="Lawrence Berkeley National Laboratory"/>
            <person name="Harder C.B."/>
            <person name="Miyauchi S."/>
            <person name="Viragh M."/>
            <person name="Kuo A."/>
            <person name="Thoen E."/>
            <person name="Andreopoulos B."/>
            <person name="Lu D."/>
            <person name="Skrede I."/>
            <person name="Drula E."/>
            <person name="Henrissat B."/>
            <person name="Morin E."/>
            <person name="Kohler A."/>
            <person name="Barry K."/>
            <person name="LaButti K."/>
            <person name="Morin E."/>
            <person name="Salamov A."/>
            <person name="Lipzen A."/>
            <person name="Mereny Z."/>
            <person name="Hegedus B."/>
            <person name="Baldrian P."/>
            <person name="Stursova M."/>
            <person name="Weitz H."/>
            <person name="Taylor A."/>
            <person name="Grigoriev I.V."/>
            <person name="Nagy L.G."/>
            <person name="Martin F."/>
            <person name="Kauserud H."/>
        </authorList>
    </citation>
    <scope>NUCLEOTIDE SEQUENCE</scope>
    <source>
        <strain evidence="6">CBHHK067</strain>
    </source>
</reference>
<keyword evidence="4" id="KW-0285">Flavoprotein</keyword>
<evidence type="ECO:0000256" key="2">
    <source>
        <dbReference type="ARBA" id="ARBA00010790"/>
    </source>
</evidence>
<dbReference type="Pfam" id="PF00732">
    <property type="entry name" value="GMC_oxred_N"/>
    <property type="match status" value="1"/>
</dbReference>